<sequence>MEPQGEFAPTQTLPDEGDPKGLSNRTLDVRFTGSGSEYFRIWIVNLLLTLVTLTLYWPFARARRMAYFQNNTLVGGDPLGFHADPWKMFRGYLVMLVLGVGYWAISNFVPSLSWVPFLVLMALWPALWRASLQFRLRNTSWRGVRFAFEGDLKSAYMAMLPFFVPGLVFVLMLPAVETDEELVSELAQGAAAMMGVVTLAFLVLLPWLWARVKRYQHGGYAFAQERTSLKVGAGRFYLLFLKLVGLTLLVVFGSLAVLVAVLSVTVGVGAVYSAMGGGGAGAGTAAIFLMIIGFVAVFYLVVPLVLGPFAASRMQNLLWDNTRSEQVTFQSQLRFRSLFRVTLVNLLLLVLTLGLFWPFAKVRTARVKLEAMAVEVDGDVDQWVAKAQQRNKGVLGDAAGDFFGMDMGL</sequence>
<proteinExistence type="predicted"/>
<name>A0ABU1WUY2_9BURK</name>
<keyword evidence="2" id="KW-0472">Membrane</keyword>
<gene>
    <name evidence="3" type="ORF">J2W49_004963</name>
</gene>
<keyword evidence="2" id="KW-0812">Transmembrane</keyword>
<dbReference type="InterPro" id="IPR010295">
    <property type="entry name" value="DUF898"/>
</dbReference>
<feature type="transmembrane region" description="Helical" evidence="2">
    <location>
        <begin position="39"/>
        <end position="59"/>
    </location>
</feature>
<feature type="transmembrane region" description="Helical" evidence="2">
    <location>
        <begin position="338"/>
        <end position="360"/>
    </location>
</feature>
<keyword evidence="4" id="KW-1185">Reference proteome</keyword>
<evidence type="ECO:0000313" key="4">
    <source>
        <dbReference type="Proteomes" id="UP001265700"/>
    </source>
</evidence>
<reference evidence="3 4" key="1">
    <citation type="submission" date="2023-07" db="EMBL/GenBank/DDBJ databases">
        <title>Sorghum-associated microbial communities from plants grown in Nebraska, USA.</title>
        <authorList>
            <person name="Schachtman D."/>
        </authorList>
    </citation>
    <scope>NUCLEOTIDE SEQUENCE [LARGE SCALE GENOMIC DNA]</scope>
    <source>
        <strain evidence="3 4">4249</strain>
    </source>
</reference>
<dbReference type="EMBL" id="JAVDWU010000016">
    <property type="protein sequence ID" value="MDR7152984.1"/>
    <property type="molecule type" value="Genomic_DNA"/>
</dbReference>
<evidence type="ECO:0000256" key="1">
    <source>
        <dbReference type="SAM" id="MobiDB-lite"/>
    </source>
</evidence>
<protein>
    <submittedName>
        <fullName evidence="3">Uncharacterized membrane protein YjgN (DUF898 family)</fullName>
    </submittedName>
</protein>
<feature type="transmembrane region" description="Helical" evidence="2">
    <location>
        <begin position="155"/>
        <end position="176"/>
    </location>
</feature>
<feature type="transmembrane region" description="Helical" evidence="2">
    <location>
        <begin position="89"/>
        <end position="105"/>
    </location>
</feature>
<organism evidence="3 4">
    <name type="scientific">Hydrogenophaga palleronii</name>
    <dbReference type="NCBI Taxonomy" id="65655"/>
    <lineage>
        <taxon>Bacteria</taxon>
        <taxon>Pseudomonadati</taxon>
        <taxon>Pseudomonadota</taxon>
        <taxon>Betaproteobacteria</taxon>
        <taxon>Burkholderiales</taxon>
        <taxon>Comamonadaceae</taxon>
        <taxon>Hydrogenophaga</taxon>
    </lineage>
</organism>
<accession>A0ABU1WUY2</accession>
<dbReference type="RefSeq" id="WP_310322268.1">
    <property type="nucleotide sequence ID" value="NZ_JAVDWU010000016.1"/>
</dbReference>
<evidence type="ECO:0000256" key="2">
    <source>
        <dbReference type="SAM" id="Phobius"/>
    </source>
</evidence>
<feature type="region of interest" description="Disordered" evidence="1">
    <location>
        <begin position="1"/>
        <end position="21"/>
    </location>
</feature>
<comment type="caution">
    <text evidence="3">The sequence shown here is derived from an EMBL/GenBank/DDBJ whole genome shotgun (WGS) entry which is preliminary data.</text>
</comment>
<feature type="transmembrane region" description="Helical" evidence="2">
    <location>
        <begin position="188"/>
        <end position="210"/>
    </location>
</feature>
<keyword evidence="2" id="KW-1133">Transmembrane helix</keyword>
<feature type="transmembrane region" description="Helical" evidence="2">
    <location>
        <begin position="236"/>
        <end position="262"/>
    </location>
</feature>
<feature type="transmembrane region" description="Helical" evidence="2">
    <location>
        <begin position="282"/>
        <end position="306"/>
    </location>
</feature>
<dbReference type="Pfam" id="PF05987">
    <property type="entry name" value="DUF898"/>
    <property type="match status" value="1"/>
</dbReference>
<feature type="transmembrane region" description="Helical" evidence="2">
    <location>
        <begin position="111"/>
        <end position="128"/>
    </location>
</feature>
<evidence type="ECO:0000313" key="3">
    <source>
        <dbReference type="EMBL" id="MDR7152984.1"/>
    </source>
</evidence>
<dbReference type="Proteomes" id="UP001265700">
    <property type="component" value="Unassembled WGS sequence"/>
</dbReference>